<name>A0A1H6DV64_9ACTN</name>
<feature type="transmembrane region" description="Helical" evidence="9">
    <location>
        <begin position="248"/>
        <end position="269"/>
    </location>
</feature>
<feature type="transmembrane region" description="Helical" evidence="9">
    <location>
        <begin position="290"/>
        <end position="311"/>
    </location>
</feature>
<evidence type="ECO:0000256" key="8">
    <source>
        <dbReference type="SAM" id="MobiDB-lite"/>
    </source>
</evidence>
<evidence type="ECO:0000256" key="7">
    <source>
        <dbReference type="ARBA" id="ARBA00023251"/>
    </source>
</evidence>
<keyword evidence="2" id="KW-0813">Transport</keyword>
<feature type="transmembrane region" description="Helical" evidence="9">
    <location>
        <begin position="220"/>
        <end position="242"/>
    </location>
</feature>
<keyword evidence="3" id="KW-1003">Cell membrane</keyword>
<proteinExistence type="predicted"/>
<dbReference type="Proteomes" id="UP000236754">
    <property type="component" value="Unassembled WGS sequence"/>
</dbReference>
<feature type="transmembrane region" description="Helical" evidence="9">
    <location>
        <begin position="161"/>
        <end position="182"/>
    </location>
</feature>
<dbReference type="PROSITE" id="PS50850">
    <property type="entry name" value="MFS"/>
    <property type="match status" value="1"/>
</dbReference>
<dbReference type="PANTHER" id="PTHR42718:SF42">
    <property type="entry name" value="EXPORT PROTEIN"/>
    <property type="match status" value="1"/>
</dbReference>
<keyword evidence="6 9" id="KW-0472">Membrane</keyword>
<feature type="transmembrane region" description="Helical" evidence="9">
    <location>
        <begin position="460"/>
        <end position="479"/>
    </location>
</feature>
<dbReference type="RefSeq" id="WP_200823474.1">
    <property type="nucleotide sequence ID" value="NZ_FNVU01000019.1"/>
</dbReference>
<protein>
    <submittedName>
        <fullName evidence="11">Drug resistance transporter, EmrB/QacA subfamily</fullName>
    </submittedName>
</protein>
<dbReference type="GO" id="GO:0005886">
    <property type="term" value="C:plasma membrane"/>
    <property type="evidence" value="ECO:0007669"/>
    <property type="project" value="UniProtKB-SubCell"/>
</dbReference>
<dbReference type="PRINTS" id="PR01036">
    <property type="entry name" value="TCRTETB"/>
</dbReference>
<dbReference type="InterPro" id="IPR020846">
    <property type="entry name" value="MFS_dom"/>
</dbReference>
<feature type="compositionally biased region" description="Basic and acidic residues" evidence="8">
    <location>
        <begin position="505"/>
        <end position="520"/>
    </location>
</feature>
<feature type="transmembrane region" description="Helical" evidence="9">
    <location>
        <begin position="428"/>
        <end position="448"/>
    </location>
</feature>
<dbReference type="InterPro" id="IPR036259">
    <property type="entry name" value="MFS_trans_sf"/>
</dbReference>
<dbReference type="GO" id="GO:0022857">
    <property type="term" value="F:transmembrane transporter activity"/>
    <property type="evidence" value="ECO:0007669"/>
    <property type="project" value="InterPro"/>
</dbReference>
<feature type="transmembrane region" description="Helical" evidence="9">
    <location>
        <begin position="188"/>
        <end position="208"/>
    </location>
</feature>
<feature type="region of interest" description="Disordered" evidence="8">
    <location>
        <begin position="483"/>
        <end position="520"/>
    </location>
</feature>
<sequence length="520" mass="52687">MSSTESSTAGALPGRPAPSGGNGGEGRPPVTPAQWWALGLASIASFMVILDMLVVATALTAIQRDLHASIADLEWTVNAYTLSFAVLLMTSASLGDRFGRRRLFAVGLAVFALASAGCALAPNVGVLVAARTVQGVGAATIMPLALGLLNSAFPPARRGWAIGIYGSVTSLAILSGPVLGGALTQGLAWQWIFWLNVPIGLAAIPFVLRRLHEGPANRSAAIDVPGLVVFTAAAVGLVWGLVRADAAGWGSPEVTGALVAGAVLSVAFVRRQARARTPMLPLRLFRSRSFSAGNLIIFLLNATMTGAIFFLTQYQQVALGQGPLDAGLRTLPWGVAPFLLAPRTGALADRIGERPLIAAGMVLEAASMFWLAGSATASASYLAVVAPILLAGLGAALAIPAVTKSAVNTNAPEDIGKASGAYSTMRQLGGAFGVAILSAAFTASGSYASASDFSDGLRTALVVAGALSLAGAVAATAIAPRPRAATAGGEAKGNAGEGSSVRSAGGDDRITDDRAPSRTR</sequence>
<evidence type="ECO:0000256" key="6">
    <source>
        <dbReference type="ARBA" id="ARBA00023136"/>
    </source>
</evidence>
<dbReference type="PANTHER" id="PTHR42718">
    <property type="entry name" value="MAJOR FACILITATOR SUPERFAMILY MULTIDRUG TRANSPORTER MFSC"/>
    <property type="match status" value="1"/>
</dbReference>
<dbReference type="Gene3D" id="1.20.1720.10">
    <property type="entry name" value="Multidrug resistance protein D"/>
    <property type="match status" value="1"/>
</dbReference>
<evidence type="ECO:0000256" key="3">
    <source>
        <dbReference type="ARBA" id="ARBA00022475"/>
    </source>
</evidence>
<feature type="transmembrane region" description="Helical" evidence="9">
    <location>
        <begin position="128"/>
        <end position="149"/>
    </location>
</feature>
<accession>A0A1H6DV64</accession>
<evidence type="ECO:0000256" key="2">
    <source>
        <dbReference type="ARBA" id="ARBA00022448"/>
    </source>
</evidence>
<dbReference type="SUPFAM" id="SSF103473">
    <property type="entry name" value="MFS general substrate transporter"/>
    <property type="match status" value="1"/>
</dbReference>
<evidence type="ECO:0000256" key="4">
    <source>
        <dbReference type="ARBA" id="ARBA00022692"/>
    </source>
</evidence>
<feature type="domain" description="Major facilitator superfamily (MFS) profile" evidence="10">
    <location>
        <begin position="37"/>
        <end position="483"/>
    </location>
</feature>
<evidence type="ECO:0000259" key="10">
    <source>
        <dbReference type="PROSITE" id="PS50850"/>
    </source>
</evidence>
<evidence type="ECO:0000256" key="5">
    <source>
        <dbReference type="ARBA" id="ARBA00022989"/>
    </source>
</evidence>
<evidence type="ECO:0000256" key="9">
    <source>
        <dbReference type="SAM" id="Phobius"/>
    </source>
</evidence>
<feature type="transmembrane region" description="Helical" evidence="9">
    <location>
        <begin position="79"/>
        <end position="96"/>
    </location>
</feature>
<feature type="compositionally biased region" description="Low complexity" evidence="8">
    <location>
        <begin position="483"/>
        <end position="498"/>
    </location>
</feature>
<dbReference type="Pfam" id="PF07690">
    <property type="entry name" value="MFS_1"/>
    <property type="match status" value="1"/>
</dbReference>
<keyword evidence="12" id="KW-1185">Reference proteome</keyword>
<dbReference type="InterPro" id="IPR004638">
    <property type="entry name" value="EmrB-like"/>
</dbReference>
<evidence type="ECO:0000313" key="11">
    <source>
        <dbReference type="EMBL" id="SEG88934.1"/>
    </source>
</evidence>
<evidence type="ECO:0000313" key="12">
    <source>
        <dbReference type="Proteomes" id="UP000236754"/>
    </source>
</evidence>
<dbReference type="AlphaFoldDB" id="A0A1H6DV64"/>
<feature type="transmembrane region" description="Helical" evidence="9">
    <location>
        <begin position="379"/>
        <end position="407"/>
    </location>
</feature>
<feature type="transmembrane region" description="Helical" evidence="9">
    <location>
        <begin position="103"/>
        <end position="122"/>
    </location>
</feature>
<dbReference type="NCBIfam" id="TIGR00711">
    <property type="entry name" value="efflux_EmrB"/>
    <property type="match status" value="1"/>
</dbReference>
<dbReference type="CDD" id="cd17321">
    <property type="entry name" value="MFS_MMR_MDR_like"/>
    <property type="match status" value="1"/>
</dbReference>
<keyword evidence="7" id="KW-0046">Antibiotic resistance</keyword>
<dbReference type="Gene3D" id="1.20.1250.20">
    <property type="entry name" value="MFS general substrate transporter like domains"/>
    <property type="match status" value="1"/>
</dbReference>
<organism evidence="11 12">
    <name type="scientific">Actinacidiphila yanglinensis</name>
    <dbReference type="NCBI Taxonomy" id="310779"/>
    <lineage>
        <taxon>Bacteria</taxon>
        <taxon>Bacillati</taxon>
        <taxon>Actinomycetota</taxon>
        <taxon>Actinomycetes</taxon>
        <taxon>Kitasatosporales</taxon>
        <taxon>Streptomycetaceae</taxon>
        <taxon>Actinacidiphila</taxon>
    </lineage>
</organism>
<dbReference type="GO" id="GO:0046677">
    <property type="term" value="P:response to antibiotic"/>
    <property type="evidence" value="ECO:0007669"/>
    <property type="project" value="UniProtKB-KW"/>
</dbReference>
<feature type="transmembrane region" description="Helical" evidence="9">
    <location>
        <begin position="35"/>
        <end position="59"/>
    </location>
</feature>
<comment type="subcellular location">
    <subcellularLocation>
        <location evidence="1">Cell membrane</location>
        <topology evidence="1">Multi-pass membrane protein</topology>
    </subcellularLocation>
</comment>
<keyword evidence="4 9" id="KW-0812">Transmembrane</keyword>
<gene>
    <name evidence="11" type="ORF">SAMN05216223_119179</name>
</gene>
<reference evidence="11 12" key="1">
    <citation type="submission" date="2016-10" db="EMBL/GenBank/DDBJ databases">
        <authorList>
            <person name="de Groot N.N."/>
        </authorList>
    </citation>
    <scope>NUCLEOTIDE SEQUENCE [LARGE SCALE GENOMIC DNA]</scope>
    <source>
        <strain evidence="11 12">CGMCC 4.2023</strain>
    </source>
</reference>
<feature type="region of interest" description="Disordered" evidence="8">
    <location>
        <begin position="1"/>
        <end position="28"/>
    </location>
</feature>
<dbReference type="InterPro" id="IPR011701">
    <property type="entry name" value="MFS"/>
</dbReference>
<evidence type="ECO:0000256" key="1">
    <source>
        <dbReference type="ARBA" id="ARBA00004651"/>
    </source>
</evidence>
<keyword evidence="5 9" id="KW-1133">Transmembrane helix</keyword>
<dbReference type="EMBL" id="FNVU01000019">
    <property type="protein sequence ID" value="SEG88934.1"/>
    <property type="molecule type" value="Genomic_DNA"/>
</dbReference>